<dbReference type="NCBIfam" id="TIGR01673">
    <property type="entry name" value="holin_LLH"/>
    <property type="match status" value="1"/>
</dbReference>
<dbReference type="KEGG" id="vg:18563244"/>
<evidence type="ECO:0000313" key="3">
    <source>
        <dbReference type="Proteomes" id="UP000009273"/>
    </source>
</evidence>
<feature type="transmembrane region" description="Helical" evidence="1">
    <location>
        <begin position="12"/>
        <end position="28"/>
    </location>
</feature>
<proteinExistence type="predicted"/>
<keyword evidence="1" id="KW-1133">Transmembrane helix</keyword>
<protein>
    <submittedName>
        <fullName evidence="2">Gp25</fullName>
    </submittedName>
</protein>
<evidence type="ECO:0000313" key="2">
    <source>
        <dbReference type="EMBL" id="AEO93296.1"/>
    </source>
</evidence>
<dbReference type="Pfam" id="PF09682">
    <property type="entry name" value="Phage_holin_6_1"/>
    <property type="match status" value="1"/>
</dbReference>
<dbReference type="GeneID" id="18563244"/>
<keyword evidence="1" id="KW-0472">Membrane</keyword>
<sequence>MNELLSSILSDLLILVTTVGASYLVLFLKNKLGVEKLKKIQQESELLREVVEAGVRYAEQRFSSGEKLDEAAKWISERLGEKGINATPEEINGLIESTVRRFKDEFGNEWANAVKDEK</sequence>
<keyword evidence="1" id="KW-0812">Transmembrane</keyword>
<name>G3MB95_9CAUD</name>
<dbReference type="InterPro" id="IPR010026">
    <property type="entry name" value="Phage_holin_LL-H"/>
</dbReference>
<keyword evidence="3" id="KW-1185">Reference proteome</keyword>
<organism evidence="2 3">
    <name type="scientific">Bacillus phage G</name>
    <dbReference type="NCBI Taxonomy" id="2884420"/>
    <lineage>
        <taxon>Viruses</taxon>
        <taxon>Duplodnaviria</taxon>
        <taxon>Heunggongvirae</taxon>
        <taxon>Uroviricota</taxon>
        <taxon>Caudoviricetes</taxon>
        <taxon>Donellivirus</taxon>
        <taxon>Donellivirus gee</taxon>
    </lineage>
</organism>
<evidence type="ECO:0000256" key="1">
    <source>
        <dbReference type="SAM" id="Phobius"/>
    </source>
</evidence>
<reference evidence="2 3" key="1">
    <citation type="submission" date="2011-09" db="EMBL/GenBank/DDBJ databases">
        <authorList>
            <person name="Pope W.H."/>
            <person name="Pedulla M.L."/>
            <person name="Ford M.E."/>
            <person name="Peebles C.L."/>
            <person name="Hatfull G.H."/>
            <person name="Hendrix R.W."/>
        </authorList>
    </citation>
    <scope>NUCLEOTIDE SEQUENCE [LARGE SCALE GENOMIC DNA]</scope>
    <source>
        <strain evidence="2">G</strain>
    </source>
</reference>
<accession>G3MB95</accession>
<dbReference type="Proteomes" id="UP000009273">
    <property type="component" value="Segment"/>
</dbReference>
<dbReference type="RefSeq" id="YP_009015336.1">
    <property type="nucleotide sequence ID" value="NC_023719.1"/>
</dbReference>
<dbReference type="EMBL" id="JN638751">
    <property type="protein sequence ID" value="AEO93296.1"/>
    <property type="molecule type" value="Genomic_DNA"/>
</dbReference>
<gene>
    <name evidence="2" type="primary">25</name>
    <name evidence="2" type="ORF">G_25</name>
</gene>